<dbReference type="AlphaFoldDB" id="A0A1D4MNS8"/>
<evidence type="ECO:0000259" key="6">
    <source>
        <dbReference type="PROSITE" id="PS51782"/>
    </source>
</evidence>
<dbReference type="Gene3D" id="3.10.350.10">
    <property type="entry name" value="LysM domain"/>
    <property type="match status" value="3"/>
</dbReference>
<feature type="region of interest" description="Disordered" evidence="4">
    <location>
        <begin position="157"/>
        <end position="177"/>
    </location>
</feature>
<dbReference type="PANTHER" id="PTHR33734">
    <property type="entry name" value="LYSM DOMAIN-CONTAINING GPI-ANCHORED PROTEIN 2"/>
    <property type="match status" value="1"/>
</dbReference>
<dbReference type="EMBL" id="FMPI01000010">
    <property type="protein sequence ID" value="SCT00047.1"/>
    <property type="molecule type" value="Genomic_DNA"/>
</dbReference>
<evidence type="ECO:0000313" key="8">
    <source>
        <dbReference type="EMBL" id="SCT21929.1"/>
    </source>
</evidence>
<feature type="domain" description="LysM" evidence="6">
    <location>
        <begin position="50"/>
        <end position="93"/>
    </location>
</feature>
<dbReference type="PANTHER" id="PTHR33734:SF22">
    <property type="entry name" value="MEMBRANE-BOUND LYTIC MUREIN TRANSGLYCOSYLASE D"/>
    <property type="match status" value="1"/>
</dbReference>
<accession>A0A1D4MNS8</accession>
<keyword evidence="3" id="KW-0961">Cell wall biogenesis/degradation</keyword>
<dbReference type="SUPFAM" id="SSF54001">
    <property type="entry name" value="Cysteine proteinases"/>
    <property type="match status" value="1"/>
</dbReference>
<dbReference type="CDD" id="cd00118">
    <property type="entry name" value="LysM"/>
    <property type="match status" value="3"/>
</dbReference>
<dbReference type="SUPFAM" id="SSF54106">
    <property type="entry name" value="LysM domain"/>
    <property type="match status" value="3"/>
</dbReference>
<dbReference type="PROSITE" id="PS51782">
    <property type="entry name" value="LYSM"/>
    <property type="match status" value="3"/>
</dbReference>
<dbReference type="Gene3D" id="3.90.1720.10">
    <property type="entry name" value="endopeptidase domain like (from Nostoc punctiforme)"/>
    <property type="match status" value="1"/>
</dbReference>
<evidence type="ECO:0000259" key="5">
    <source>
        <dbReference type="PROSITE" id="PS50911"/>
    </source>
</evidence>
<dbReference type="Pfam" id="PF05257">
    <property type="entry name" value="CHAP"/>
    <property type="match status" value="1"/>
</dbReference>
<keyword evidence="9" id="KW-1185">Reference proteome</keyword>
<keyword evidence="1" id="KW-0732">Signal</keyword>
<evidence type="ECO:0000256" key="4">
    <source>
        <dbReference type="SAM" id="MobiDB-lite"/>
    </source>
</evidence>
<feature type="domain" description="Peptidase C51" evidence="5">
    <location>
        <begin position="229"/>
        <end position="353"/>
    </location>
</feature>
<keyword evidence="2 8" id="KW-0378">Hydrolase</keyword>
<evidence type="ECO:0000256" key="2">
    <source>
        <dbReference type="ARBA" id="ARBA00022801"/>
    </source>
</evidence>
<feature type="region of interest" description="Disordered" evidence="4">
    <location>
        <begin position="92"/>
        <end position="115"/>
    </location>
</feature>
<dbReference type="PROSITE" id="PS50911">
    <property type="entry name" value="CHAP"/>
    <property type="match status" value="1"/>
</dbReference>
<dbReference type="InterPro" id="IPR007921">
    <property type="entry name" value="CHAP_dom"/>
</dbReference>
<proteinExistence type="predicted"/>
<dbReference type="GO" id="GO:0071555">
    <property type="term" value="P:cell wall organization"/>
    <property type="evidence" value="ECO:0007669"/>
    <property type="project" value="UniProtKB-KW"/>
</dbReference>
<evidence type="ECO:0000313" key="9">
    <source>
        <dbReference type="Proteomes" id="UP000095412"/>
    </source>
</evidence>
<dbReference type="InterPro" id="IPR036779">
    <property type="entry name" value="LysM_dom_sf"/>
</dbReference>
<dbReference type="Pfam" id="PF01476">
    <property type="entry name" value="LysM"/>
    <property type="match status" value="3"/>
</dbReference>
<protein>
    <submittedName>
        <fullName evidence="8">Autolysin (N-acetylmuramoyl-L-alanine amidase)</fullName>
        <ecNumber evidence="8">3.5.1.28</ecNumber>
    </submittedName>
</protein>
<reference evidence="8 10" key="1">
    <citation type="submission" date="2016-09" db="EMBL/GenBank/DDBJ databases">
        <authorList>
            <consortium name="Pathogen Informatics"/>
        </authorList>
    </citation>
    <scope>NUCLEOTIDE SEQUENCE [LARGE SCALE GENOMIC DNA]</scope>
    <source>
        <strain evidence="8 10">82B</strain>
    </source>
</reference>
<reference evidence="7 9" key="2">
    <citation type="submission" date="2016-09" db="EMBL/GenBank/DDBJ databases">
        <authorList>
            <consortium name="Pathogen Informatics"/>
            <person name="Sun Q."/>
            <person name="Inoue M."/>
        </authorList>
    </citation>
    <scope>NUCLEOTIDE SEQUENCE [LARGE SCALE GENOMIC DNA]</scope>
    <source>
        <strain evidence="7 9">82C</strain>
    </source>
</reference>
<sequence>MYNEMVNIEEVRKIDINMGGLHKLRKKIIATVIGTSALAAISTVNADAATTYKVKSGDSLWSIANKFNISVAKLKSLNNLTSNVIFPNQSLKVSGSTTTSSSNTSTSTSTGSTYTVKSGDTLSGIAAKYGTTYQKIMSLNGLSNFNIYPGQKLKVSGTASSTSTNTSSSTSGSTTTYTVKSGDSLSAIAAKYGTTYQKIMSLNGLTNFNIYPGQKLKVSGKATTGGSGSAGTSTNTGYRTPIFNHSNLYDWGQCTWHVFNKRAQIGKGISTYWWNANSWDTGAAADGYTIDHNPTVGSILQSDLGYYGHVAYVESVNSNGTITVSEMNYSASPGIVTYRTISASEARSYKYIH</sequence>
<dbReference type="GO" id="GO:0008745">
    <property type="term" value="F:N-acetylmuramoyl-L-alanine amidase activity"/>
    <property type="evidence" value="ECO:0007669"/>
    <property type="project" value="UniProtKB-EC"/>
</dbReference>
<gene>
    <name evidence="8" type="primary">sle1_3</name>
    <name evidence="8" type="ORF">SAMEA2297795_02010</name>
    <name evidence="7" type="ORF">SAMEA2297796_01531</name>
</gene>
<feature type="domain" description="LysM" evidence="6">
    <location>
        <begin position="175"/>
        <end position="218"/>
    </location>
</feature>
<evidence type="ECO:0000256" key="3">
    <source>
        <dbReference type="ARBA" id="ARBA00023316"/>
    </source>
</evidence>
<name>A0A1D4MNS8_9STAP</name>
<evidence type="ECO:0000256" key="1">
    <source>
        <dbReference type="ARBA" id="ARBA00022729"/>
    </source>
</evidence>
<dbReference type="Proteomes" id="UP000095412">
    <property type="component" value="Unassembled WGS sequence"/>
</dbReference>
<dbReference type="EC" id="3.5.1.28" evidence="8"/>
<evidence type="ECO:0000313" key="7">
    <source>
        <dbReference type="EMBL" id="SCT00047.1"/>
    </source>
</evidence>
<dbReference type="InterPro" id="IPR018392">
    <property type="entry name" value="LysM"/>
</dbReference>
<dbReference type="GO" id="GO:0008932">
    <property type="term" value="F:lytic endotransglycosylase activity"/>
    <property type="evidence" value="ECO:0007669"/>
    <property type="project" value="TreeGrafter"/>
</dbReference>
<dbReference type="EMBL" id="FMPG01000010">
    <property type="protein sequence ID" value="SCT21929.1"/>
    <property type="molecule type" value="Genomic_DNA"/>
</dbReference>
<feature type="domain" description="LysM" evidence="6">
    <location>
        <begin position="112"/>
        <end position="155"/>
    </location>
</feature>
<dbReference type="SMART" id="SM00257">
    <property type="entry name" value="LysM"/>
    <property type="match status" value="3"/>
</dbReference>
<organism evidence="8 10">
    <name type="scientific">Staphylococcus caeli</name>
    <dbReference type="NCBI Taxonomy" id="2201815"/>
    <lineage>
        <taxon>Bacteria</taxon>
        <taxon>Bacillati</taxon>
        <taxon>Bacillota</taxon>
        <taxon>Bacilli</taxon>
        <taxon>Bacillales</taxon>
        <taxon>Staphylococcaceae</taxon>
        <taxon>Staphylococcus</taxon>
    </lineage>
</organism>
<feature type="compositionally biased region" description="Low complexity" evidence="4">
    <location>
        <begin position="94"/>
        <end position="115"/>
    </location>
</feature>
<evidence type="ECO:0000313" key="10">
    <source>
        <dbReference type="Proteomes" id="UP000095768"/>
    </source>
</evidence>
<dbReference type="InterPro" id="IPR038765">
    <property type="entry name" value="Papain-like_cys_pep_sf"/>
</dbReference>
<dbReference type="Proteomes" id="UP000095768">
    <property type="component" value="Unassembled WGS sequence"/>
</dbReference>